<keyword evidence="10" id="KW-0496">Mitochondrion</keyword>
<dbReference type="Pfam" id="PF22527">
    <property type="entry name" value="DEXQc_Suv3"/>
    <property type="match status" value="1"/>
</dbReference>
<proteinExistence type="predicted"/>
<dbReference type="SUPFAM" id="SSF52540">
    <property type="entry name" value="P-loop containing nucleoside triphosphate hydrolases"/>
    <property type="match status" value="1"/>
</dbReference>
<dbReference type="Pfam" id="PF00271">
    <property type="entry name" value="Helicase_C"/>
    <property type="match status" value="1"/>
</dbReference>
<dbReference type="PANTHER" id="PTHR12131:SF1">
    <property type="entry name" value="ATP-DEPENDENT RNA HELICASE SUPV3L1, MITOCHONDRIAL-RELATED"/>
    <property type="match status" value="1"/>
</dbReference>
<dbReference type="Proteomes" id="UP001322138">
    <property type="component" value="Unassembled WGS sequence"/>
</dbReference>
<evidence type="ECO:0000256" key="9">
    <source>
        <dbReference type="ARBA" id="ARBA00022946"/>
    </source>
</evidence>
<dbReference type="EC" id="3.6.4.13" evidence="4"/>
<evidence type="ECO:0000256" key="8">
    <source>
        <dbReference type="ARBA" id="ARBA00022840"/>
    </source>
</evidence>
<dbReference type="Gene3D" id="1.20.58.1080">
    <property type="match status" value="1"/>
</dbReference>
<sequence length="815" mass="92220">MNALLRNAYKWPKCTPPVSVAAFSTAPSPWRKAANSSSKSRERERNIINLHHEINDSLDQLKDSLDHGESSSRGGRPSKNKSTFSQKRSYQMFEVLVNARVNKVMREMGDYRDRQEDWRAFGVNNQVQLDSSIGLFKKALDTCFAKATEKGMISRSDNPLFWNLRNSFVKGDNRGLSSELVHSFQTFLMKERFPDAINELHREIADLRFPYEWYPATRMLQRTVHLHVGPTNSGKTYNALKALEGAKTGIYAGPLRLLAHEIWSRFAAKGKPCALVTGEEVRIPEGVDRWFHSCTVEMSPLNKPVDVAVVDEIQMIASEDRGWAWTQAVLGLQAKELHLCGEDRVVELIQDLCARIGDRCIVHRYQRLNPLETMSKSLRGDFRNLEKGDAVVAFSRVALHKLKAGIEQATGKRCAIVYGSLPPETRAQQAALFNDPNNEYDYLVASDAIGMGLNLEIKRVIFESSSKFDGNKVRSLTVPEIKQIGGRAGRYRTASAEIASAQEGAVGGEEAVEAKVESNTGWVTAFDFRDLQDIQNAFQKEAKPIETAGLFPPANIIERFHTYFPPRTPTSFVLTRLRELARLSPRFHLCDFDTALEIADAIQPYNLSVADRCVFLNCPVSFRVSRDGESNGQREALQAFAKCVAEMGSGHLLDFDCIDLSILDMDEETRMTMFNNPAYLQSLERLHQIITMYLWLSYRYEGVFQSQSVAFKVKEIVEDRITEFLDKLTYVTYSQARRRQAMREAAERHKKAEEQLLGEEEQEHLQEHHEEEPEEPIIEIVEELDPEEIIGEVIEEGGTGEREPGPDAEKNQGSG</sequence>
<comment type="subcellular location">
    <subcellularLocation>
        <location evidence="3">Mitochondrion</location>
    </subcellularLocation>
</comment>
<feature type="region of interest" description="Disordered" evidence="12">
    <location>
        <begin position="62"/>
        <end position="86"/>
    </location>
</feature>
<dbReference type="PROSITE" id="PS51194">
    <property type="entry name" value="HELICASE_CTER"/>
    <property type="match status" value="1"/>
</dbReference>
<evidence type="ECO:0000256" key="4">
    <source>
        <dbReference type="ARBA" id="ARBA00012552"/>
    </source>
</evidence>
<evidence type="ECO:0000256" key="10">
    <source>
        <dbReference type="ARBA" id="ARBA00023128"/>
    </source>
</evidence>
<dbReference type="Pfam" id="PF18147">
    <property type="entry name" value="Suv3_C_1"/>
    <property type="match status" value="1"/>
</dbReference>
<evidence type="ECO:0000256" key="3">
    <source>
        <dbReference type="ARBA" id="ARBA00004173"/>
    </source>
</evidence>
<dbReference type="InterPro" id="IPR022192">
    <property type="entry name" value="SUV3_C"/>
</dbReference>
<feature type="compositionally biased region" description="Basic and acidic residues" evidence="12">
    <location>
        <begin position="799"/>
        <end position="815"/>
    </location>
</feature>
<comment type="cofactor">
    <cofactor evidence="1">
        <name>Mn(2+)</name>
        <dbReference type="ChEBI" id="CHEBI:29035"/>
    </cofactor>
</comment>
<dbReference type="GeneID" id="87892311"/>
<dbReference type="InterPro" id="IPR001650">
    <property type="entry name" value="Helicase_C-like"/>
</dbReference>
<dbReference type="EMBL" id="JAFFGZ010000008">
    <property type="protein sequence ID" value="KAK4640311.1"/>
    <property type="molecule type" value="Genomic_DNA"/>
</dbReference>
<evidence type="ECO:0000256" key="11">
    <source>
        <dbReference type="ARBA" id="ARBA00047984"/>
    </source>
</evidence>
<comment type="cofactor">
    <cofactor evidence="2">
        <name>Mg(2+)</name>
        <dbReference type="ChEBI" id="CHEBI:18420"/>
    </cofactor>
</comment>
<evidence type="ECO:0000256" key="7">
    <source>
        <dbReference type="ARBA" id="ARBA00022806"/>
    </source>
</evidence>
<evidence type="ECO:0000256" key="1">
    <source>
        <dbReference type="ARBA" id="ARBA00001936"/>
    </source>
</evidence>
<dbReference type="InterPro" id="IPR055206">
    <property type="entry name" value="DEXQc_SUV3"/>
</dbReference>
<dbReference type="InterPro" id="IPR027417">
    <property type="entry name" value="P-loop_NTPase"/>
</dbReference>
<dbReference type="RefSeq" id="XP_062729287.1">
    <property type="nucleotide sequence ID" value="XM_062872961.1"/>
</dbReference>
<keyword evidence="6 14" id="KW-0378">Hydrolase</keyword>
<reference evidence="14 15" key="1">
    <citation type="journal article" date="2023" name="bioRxiv">
        <title>High-quality genome assemblies of four members of thePodospora anserinaspecies complex.</title>
        <authorList>
            <person name="Ament-Velasquez S.L."/>
            <person name="Vogan A.A."/>
            <person name="Wallerman O."/>
            <person name="Hartmann F."/>
            <person name="Gautier V."/>
            <person name="Silar P."/>
            <person name="Giraud T."/>
            <person name="Johannesson H."/>
        </authorList>
    </citation>
    <scope>NUCLEOTIDE SEQUENCE [LARGE SCALE GENOMIC DNA]</scope>
    <source>
        <strain evidence="14 15">CBS 112042</strain>
    </source>
</reference>
<comment type="catalytic activity">
    <reaction evidence="11">
        <text>ATP + H2O = ADP + phosphate + H(+)</text>
        <dbReference type="Rhea" id="RHEA:13065"/>
        <dbReference type="ChEBI" id="CHEBI:15377"/>
        <dbReference type="ChEBI" id="CHEBI:15378"/>
        <dbReference type="ChEBI" id="CHEBI:30616"/>
        <dbReference type="ChEBI" id="CHEBI:43474"/>
        <dbReference type="ChEBI" id="CHEBI:456216"/>
        <dbReference type="EC" id="3.6.4.13"/>
    </reaction>
</comment>
<comment type="caution">
    <text evidence="14">The sequence shown here is derived from an EMBL/GenBank/DDBJ whole genome shotgun (WGS) entry which is preliminary data.</text>
</comment>
<accession>A0ABR0F9I4</accession>
<organism evidence="14 15">
    <name type="scientific">Podospora bellae-mahoneyi</name>
    <dbReference type="NCBI Taxonomy" id="2093777"/>
    <lineage>
        <taxon>Eukaryota</taxon>
        <taxon>Fungi</taxon>
        <taxon>Dikarya</taxon>
        <taxon>Ascomycota</taxon>
        <taxon>Pezizomycotina</taxon>
        <taxon>Sordariomycetes</taxon>
        <taxon>Sordariomycetidae</taxon>
        <taxon>Sordariales</taxon>
        <taxon>Podosporaceae</taxon>
        <taxon>Podospora</taxon>
    </lineage>
</organism>
<keyword evidence="15" id="KW-1185">Reference proteome</keyword>
<dbReference type="GO" id="GO:0016787">
    <property type="term" value="F:hydrolase activity"/>
    <property type="evidence" value="ECO:0007669"/>
    <property type="project" value="UniProtKB-KW"/>
</dbReference>
<evidence type="ECO:0000259" key="13">
    <source>
        <dbReference type="PROSITE" id="PS51194"/>
    </source>
</evidence>
<keyword evidence="8" id="KW-0067">ATP-binding</keyword>
<dbReference type="CDD" id="cd17913">
    <property type="entry name" value="DEXQc_Suv3"/>
    <property type="match status" value="1"/>
</dbReference>
<name>A0ABR0F9I4_9PEZI</name>
<feature type="region of interest" description="Disordered" evidence="12">
    <location>
        <begin position="788"/>
        <end position="815"/>
    </location>
</feature>
<dbReference type="GO" id="GO:0003724">
    <property type="term" value="F:RNA helicase activity"/>
    <property type="evidence" value="ECO:0007669"/>
    <property type="project" value="UniProtKB-EC"/>
</dbReference>
<dbReference type="Pfam" id="PF12513">
    <property type="entry name" value="SUV3_C"/>
    <property type="match status" value="1"/>
</dbReference>
<dbReference type="InterPro" id="IPR044774">
    <property type="entry name" value="Suv3_DEXQc"/>
</dbReference>
<feature type="domain" description="Helicase C-terminal" evidence="13">
    <location>
        <begin position="348"/>
        <end position="532"/>
    </location>
</feature>
<dbReference type="Gene3D" id="3.40.50.300">
    <property type="entry name" value="P-loop containing nucleotide triphosphate hydrolases"/>
    <property type="match status" value="2"/>
</dbReference>
<dbReference type="CDD" id="cd18805">
    <property type="entry name" value="SF2_C_suv3"/>
    <property type="match status" value="1"/>
</dbReference>
<keyword evidence="7 14" id="KW-0347">Helicase</keyword>
<protein>
    <recommendedName>
        <fullName evidence="4">RNA helicase</fullName>
        <ecNumber evidence="4">3.6.4.13</ecNumber>
    </recommendedName>
</protein>
<evidence type="ECO:0000256" key="12">
    <source>
        <dbReference type="SAM" id="MobiDB-lite"/>
    </source>
</evidence>
<dbReference type="SMART" id="SM00490">
    <property type="entry name" value="HELICc"/>
    <property type="match status" value="1"/>
</dbReference>
<evidence type="ECO:0000256" key="6">
    <source>
        <dbReference type="ARBA" id="ARBA00022801"/>
    </source>
</evidence>
<dbReference type="InterPro" id="IPR050699">
    <property type="entry name" value="RNA-DNA_Helicase"/>
</dbReference>
<gene>
    <name evidence="14" type="primary">SUV3</name>
    <name evidence="14" type="ORF">QC761_0090660</name>
</gene>
<evidence type="ECO:0000313" key="14">
    <source>
        <dbReference type="EMBL" id="KAK4640311.1"/>
    </source>
</evidence>
<dbReference type="Gene3D" id="1.20.272.40">
    <property type="match status" value="1"/>
</dbReference>
<evidence type="ECO:0000256" key="2">
    <source>
        <dbReference type="ARBA" id="ARBA00001946"/>
    </source>
</evidence>
<keyword evidence="5" id="KW-0547">Nucleotide-binding</keyword>
<evidence type="ECO:0000256" key="5">
    <source>
        <dbReference type="ARBA" id="ARBA00022741"/>
    </source>
</evidence>
<dbReference type="PANTHER" id="PTHR12131">
    <property type="entry name" value="ATP-DEPENDENT RNA AND DNA HELICASE"/>
    <property type="match status" value="1"/>
</dbReference>
<dbReference type="InterPro" id="IPR041082">
    <property type="entry name" value="Suv3_C_1"/>
</dbReference>
<evidence type="ECO:0000313" key="15">
    <source>
        <dbReference type="Proteomes" id="UP001322138"/>
    </source>
</evidence>
<keyword evidence="9" id="KW-0809">Transit peptide</keyword>